<dbReference type="EMBL" id="JAEUGD010000066">
    <property type="protein sequence ID" value="MBL6448973.1"/>
    <property type="molecule type" value="Genomic_DNA"/>
</dbReference>
<dbReference type="InterPro" id="IPR043131">
    <property type="entry name" value="BCAT-like_N"/>
</dbReference>
<dbReference type="InterPro" id="IPR050571">
    <property type="entry name" value="Class-IV_PLP-Dep_Aminotrnsfr"/>
</dbReference>
<dbReference type="InterPro" id="IPR001544">
    <property type="entry name" value="Aminotrans_IV"/>
</dbReference>
<evidence type="ECO:0000256" key="1">
    <source>
        <dbReference type="ARBA" id="ARBA00004824"/>
    </source>
</evidence>
<evidence type="ECO:0000256" key="2">
    <source>
        <dbReference type="ARBA" id="ARBA00004931"/>
    </source>
</evidence>
<comment type="catalytic activity">
    <reaction evidence="8">
        <text>L-leucine + 2-oxoglutarate = 4-methyl-2-oxopentanoate + L-glutamate</text>
        <dbReference type="Rhea" id="RHEA:18321"/>
        <dbReference type="ChEBI" id="CHEBI:16810"/>
        <dbReference type="ChEBI" id="CHEBI:17865"/>
        <dbReference type="ChEBI" id="CHEBI:29985"/>
        <dbReference type="ChEBI" id="CHEBI:57427"/>
        <dbReference type="EC" id="2.6.1.42"/>
    </reaction>
</comment>
<dbReference type="Gene3D" id="3.20.10.10">
    <property type="entry name" value="D-amino Acid Aminotransferase, subunit A, domain 2"/>
    <property type="match status" value="1"/>
</dbReference>
<evidence type="ECO:0000313" key="10">
    <source>
        <dbReference type="Proteomes" id="UP000614216"/>
    </source>
</evidence>
<evidence type="ECO:0000256" key="7">
    <source>
        <dbReference type="ARBA" id="ARBA00048798"/>
    </source>
</evidence>
<sequence>MAAIFNNKYITDHFSCAINDRALQFGDGLFETIKVENGKAQLLNYHLDRLNEGAEALRFKLPNYLTEELLQSQIAELRFHNQMDTKATAKLLVWRKNNNQRAYASVDRDVNTLLMLKPSSATSVKKNVGYSKDVILHYWKLSRFKTLNALPYIIATQERDIRKLDELILLNVHGQVTECTSSNIFWMKDNVYYTPSLLTGCIAGIQRRHIFDVFKAKNIQYFEVEEGPEALSVAEGVFICNSNGLYPITNINKVTYYKSIESIKKLT</sequence>
<keyword evidence="9" id="KW-0032">Aminotransferase</keyword>
<evidence type="ECO:0000256" key="6">
    <source>
        <dbReference type="ARBA" id="ARBA00048212"/>
    </source>
</evidence>
<protein>
    <recommendedName>
        <fullName evidence="5">branched-chain-amino-acid transaminase</fullName>
        <ecNumber evidence="5">2.6.1.42</ecNumber>
    </recommendedName>
</protein>
<comment type="pathway">
    <text evidence="1">Amino-acid biosynthesis; L-isoleucine biosynthesis; L-isoleucine from 2-oxobutanoate: step 4/4.</text>
</comment>
<evidence type="ECO:0000256" key="5">
    <source>
        <dbReference type="ARBA" id="ARBA00013053"/>
    </source>
</evidence>
<comment type="caution">
    <text evidence="9">The sequence shown here is derived from an EMBL/GenBank/DDBJ whole genome shotgun (WGS) entry which is preliminary data.</text>
</comment>
<name>A0A937G2R8_9BACT</name>
<dbReference type="GO" id="GO:0004084">
    <property type="term" value="F:branched-chain-amino-acid transaminase activity"/>
    <property type="evidence" value="ECO:0007669"/>
    <property type="project" value="UniProtKB-EC"/>
</dbReference>
<keyword evidence="9" id="KW-0808">Transferase</keyword>
<dbReference type="Proteomes" id="UP000614216">
    <property type="component" value="Unassembled WGS sequence"/>
</dbReference>
<organism evidence="9 10">
    <name type="scientific">Fulvivirga marina</name>
    <dbReference type="NCBI Taxonomy" id="2494733"/>
    <lineage>
        <taxon>Bacteria</taxon>
        <taxon>Pseudomonadati</taxon>
        <taxon>Bacteroidota</taxon>
        <taxon>Cytophagia</taxon>
        <taxon>Cytophagales</taxon>
        <taxon>Fulvivirgaceae</taxon>
        <taxon>Fulvivirga</taxon>
    </lineage>
</organism>
<comment type="pathway">
    <text evidence="2">Amino-acid biosynthesis; L-valine biosynthesis; L-valine from pyruvate: step 4/4.</text>
</comment>
<evidence type="ECO:0000256" key="4">
    <source>
        <dbReference type="ARBA" id="ARBA00009320"/>
    </source>
</evidence>
<comment type="pathway">
    <text evidence="3">Amino-acid biosynthesis; L-leucine biosynthesis; L-leucine from 3-methyl-2-oxobutanoate: step 4/4.</text>
</comment>
<dbReference type="InterPro" id="IPR043132">
    <property type="entry name" value="BCAT-like_C"/>
</dbReference>
<dbReference type="SUPFAM" id="SSF56752">
    <property type="entry name" value="D-aminoacid aminotransferase-like PLP-dependent enzymes"/>
    <property type="match status" value="1"/>
</dbReference>
<comment type="catalytic activity">
    <reaction evidence="6">
        <text>L-valine + 2-oxoglutarate = 3-methyl-2-oxobutanoate + L-glutamate</text>
        <dbReference type="Rhea" id="RHEA:24813"/>
        <dbReference type="ChEBI" id="CHEBI:11851"/>
        <dbReference type="ChEBI" id="CHEBI:16810"/>
        <dbReference type="ChEBI" id="CHEBI:29985"/>
        <dbReference type="ChEBI" id="CHEBI:57762"/>
        <dbReference type="EC" id="2.6.1.42"/>
    </reaction>
</comment>
<comment type="similarity">
    <text evidence="4">Belongs to the class-IV pyridoxal-phosphate-dependent aminotransferase family.</text>
</comment>
<comment type="catalytic activity">
    <reaction evidence="7">
        <text>L-isoleucine + 2-oxoglutarate = (S)-3-methyl-2-oxopentanoate + L-glutamate</text>
        <dbReference type="Rhea" id="RHEA:24801"/>
        <dbReference type="ChEBI" id="CHEBI:16810"/>
        <dbReference type="ChEBI" id="CHEBI:29985"/>
        <dbReference type="ChEBI" id="CHEBI:35146"/>
        <dbReference type="ChEBI" id="CHEBI:58045"/>
        <dbReference type="EC" id="2.6.1.42"/>
    </reaction>
</comment>
<proteinExistence type="inferred from homology"/>
<dbReference type="Gene3D" id="3.30.470.10">
    <property type="match status" value="1"/>
</dbReference>
<dbReference type="PANTHER" id="PTHR42743">
    <property type="entry name" value="AMINO-ACID AMINOTRANSFERASE"/>
    <property type="match status" value="1"/>
</dbReference>
<keyword evidence="10" id="KW-1185">Reference proteome</keyword>
<dbReference type="InterPro" id="IPR036038">
    <property type="entry name" value="Aminotransferase-like"/>
</dbReference>
<evidence type="ECO:0000256" key="3">
    <source>
        <dbReference type="ARBA" id="ARBA00005072"/>
    </source>
</evidence>
<accession>A0A937G2R8</accession>
<gene>
    <name evidence="9" type="ORF">JMN32_21865</name>
</gene>
<dbReference type="AlphaFoldDB" id="A0A937G2R8"/>
<dbReference type="Pfam" id="PF01063">
    <property type="entry name" value="Aminotran_4"/>
    <property type="match status" value="1"/>
</dbReference>
<dbReference type="EC" id="2.6.1.42" evidence="5"/>
<evidence type="ECO:0000256" key="8">
    <source>
        <dbReference type="ARBA" id="ARBA00049229"/>
    </source>
</evidence>
<reference evidence="9" key="1">
    <citation type="submission" date="2021-01" db="EMBL/GenBank/DDBJ databases">
        <title>Fulvivirga kasyanovii gen. nov., sp nov., a novel member of the phylum Bacteroidetes isolated from seawater in a mussel farm.</title>
        <authorList>
            <person name="Zhao L.-H."/>
            <person name="Wang Z.-J."/>
        </authorList>
    </citation>
    <scope>NUCLEOTIDE SEQUENCE</scope>
    <source>
        <strain evidence="9">29W222</strain>
    </source>
</reference>
<evidence type="ECO:0000313" key="9">
    <source>
        <dbReference type="EMBL" id="MBL6448973.1"/>
    </source>
</evidence>
<dbReference type="RefSeq" id="WP_202858509.1">
    <property type="nucleotide sequence ID" value="NZ_JAEUGD010000066.1"/>
</dbReference>
<dbReference type="GO" id="GO:0046394">
    <property type="term" value="P:carboxylic acid biosynthetic process"/>
    <property type="evidence" value="ECO:0007669"/>
    <property type="project" value="UniProtKB-ARBA"/>
</dbReference>
<dbReference type="PANTHER" id="PTHR42743:SF11">
    <property type="entry name" value="AMINODEOXYCHORISMATE LYASE"/>
    <property type="match status" value="1"/>
</dbReference>